<comment type="caution">
    <text evidence="2">The sequence shown here is derived from an EMBL/GenBank/DDBJ whole genome shotgun (WGS) entry which is preliminary data.</text>
</comment>
<evidence type="ECO:0000313" key="3">
    <source>
        <dbReference type="Proteomes" id="UP000231019"/>
    </source>
</evidence>
<dbReference type="EMBL" id="PFFQ01000006">
    <property type="protein sequence ID" value="PIW18947.1"/>
    <property type="molecule type" value="Genomic_DNA"/>
</dbReference>
<gene>
    <name evidence="2" type="ORF">COW36_02225</name>
</gene>
<dbReference type="CDD" id="cd00592">
    <property type="entry name" value="HTH_MerR-like"/>
    <property type="match status" value="1"/>
</dbReference>
<dbReference type="SMART" id="SM00422">
    <property type="entry name" value="HTH_MERR"/>
    <property type="match status" value="1"/>
</dbReference>
<proteinExistence type="predicted"/>
<accession>A0A2M7GAJ6</accession>
<reference evidence="2 3" key="1">
    <citation type="submission" date="2017-09" db="EMBL/GenBank/DDBJ databases">
        <title>Depth-based differentiation of microbial function through sediment-hosted aquifers and enrichment of novel symbionts in the deep terrestrial subsurface.</title>
        <authorList>
            <person name="Probst A.J."/>
            <person name="Ladd B."/>
            <person name="Jarett J.K."/>
            <person name="Geller-Mcgrath D.E."/>
            <person name="Sieber C.M."/>
            <person name="Emerson J.B."/>
            <person name="Anantharaman K."/>
            <person name="Thomas B.C."/>
            <person name="Malmstrom R."/>
            <person name="Stieglmeier M."/>
            <person name="Klingl A."/>
            <person name="Woyke T."/>
            <person name="Ryan C.M."/>
            <person name="Banfield J.F."/>
        </authorList>
    </citation>
    <scope>NUCLEOTIDE SEQUENCE [LARGE SCALE GENOMIC DNA]</scope>
    <source>
        <strain evidence="2">CG17_big_fil_post_rev_8_21_14_2_50_48_46</strain>
    </source>
</reference>
<dbReference type="InterPro" id="IPR009061">
    <property type="entry name" value="DNA-bd_dom_put_sf"/>
</dbReference>
<dbReference type="Gene3D" id="1.10.1660.10">
    <property type="match status" value="1"/>
</dbReference>
<organism evidence="2 3">
    <name type="scientific">bacterium (Candidatus Blackallbacteria) CG17_big_fil_post_rev_8_21_14_2_50_48_46</name>
    <dbReference type="NCBI Taxonomy" id="2014261"/>
    <lineage>
        <taxon>Bacteria</taxon>
        <taxon>Candidatus Blackallbacteria</taxon>
    </lineage>
</organism>
<dbReference type="SUPFAM" id="SSF46955">
    <property type="entry name" value="Putative DNA-binding domain"/>
    <property type="match status" value="1"/>
</dbReference>
<dbReference type="PROSITE" id="PS50937">
    <property type="entry name" value="HTH_MERR_2"/>
    <property type="match status" value="1"/>
</dbReference>
<dbReference type="Proteomes" id="UP000231019">
    <property type="component" value="Unassembled WGS sequence"/>
</dbReference>
<evidence type="ECO:0000313" key="2">
    <source>
        <dbReference type="EMBL" id="PIW18947.1"/>
    </source>
</evidence>
<feature type="domain" description="HTH merR-type" evidence="1">
    <location>
        <begin position="58"/>
        <end position="111"/>
    </location>
</feature>
<protein>
    <recommendedName>
        <fullName evidence="1">HTH merR-type domain-containing protein</fullName>
    </recommendedName>
</protein>
<dbReference type="InterPro" id="IPR000551">
    <property type="entry name" value="MerR-type_HTH_dom"/>
</dbReference>
<evidence type="ECO:0000259" key="1">
    <source>
        <dbReference type="PROSITE" id="PS50937"/>
    </source>
</evidence>
<dbReference type="Pfam" id="PF13411">
    <property type="entry name" value="MerR_1"/>
    <property type="match status" value="1"/>
</dbReference>
<dbReference type="GO" id="GO:0003677">
    <property type="term" value="F:DNA binding"/>
    <property type="evidence" value="ECO:0007669"/>
    <property type="project" value="InterPro"/>
</dbReference>
<dbReference type="AlphaFoldDB" id="A0A2M7GAJ6"/>
<sequence length="187" mass="21183">MKAKTQLDSITVILYYTVMNKHAWTLEELAEAVEAKLASLNLLGQVHDRRIAARPDGRTLRYYTSLGLLDPPLIEKRQARYQEKHLLQASLIKALQAAGYSLAQIQAQIFGLDQAQIQNLLESLKQTPQRKIQALNWLEIPVEPGFSLKLSADWRAQNPEHLLEEIRQILETLATDKTSTAEGDEMP</sequence>
<dbReference type="GO" id="GO:0006355">
    <property type="term" value="P:regulation of DNA-templated transcription"/>
    <property type="evidence" value="ECO:0007669"/>
    <property type="project" value="InterPro"/>
</dbReference>
<name>A0A2M7GAJ6_9BACT</name>